<dbReference type="PANTHER" id="PTHR47936">
    <property type="entry name" value="PPR_LONG DOMAIN-CONTAINING PROTEIN"/>
    <property type="match status" value="1"/>
</dbReference>
<evidence type="ECO:0000256" key="1">
    <source>
        <dbReference type="ARBA" id="ARBA00022737"/>
    </source>
</evidence>
<feature type="repeat" description="PPR" evidence="2">
    <location>
        <begin position="240"/>
        <end position="274"/>
    </location>
</feature>
<dbReference type="NCBIfam" id="TIGR00756">
    <property type="entry name" value="PPR"/>
    <property type="match status" value="4"/>
</dbReference>
<proteinExistence type="predicted"/>
<protein>
    <recommendedName>
        <fullName evidence="5">Pentatricopeptide (PPR) repeat-containing protein</fullName>
    </recommendedName>
</protein>
<dbReference type="AlphaFoldDB" id="A0AAV9ID37"/>
<dbReference type="InterPro" id="IPR011990">
    <property type="entry name" value="TPR-like_helical_dom_sf"/>
</dbReference>
<keyword evidence="4" id="KW-1185">Reference proteome</keyword>
<feature type="repeat" description="PPR" evidence="2">
    <location>
        <begin position="345"/>
        <end position="379"/>
    </location>
</feature>
<name>A0AAV9ID37_9RHOD</name>
<dbReference type="GO" id="GO:0031930">
    <property type="term" value="P:mitochondria-nucleus signaling pathway"/>
    <property type="evidence" value="ECO:0007669"/>
    <property type="project" value="TreeGrafter"/>
</dbReference>
<gene>
    <name evidence="3" type="ORF">GAYE_SCF07G2956</name>
</gene>
<sequence length="511" mass="58865">MSTFSYPLYVVPFVPTGPRYKVKGSNYLNSSTNFHRQYLLLRGSKQRYLVFPGKSSRKFSQFPLCIPCVEALCCCALAPEYPGKSSPMDKVIERLESFRFRQPIPKKVLPRWRKRRASSLEDTVLPPPGTCAIEWYNKRIRAAAIQKDLKRVLALVREIKFRSVRVKPDAVTYALALSCCSKWRAIEEARKLWNWYLEDNIPADNHVYSSMIAVYARTVPPQYEAAQFLFQQLKTQLQPNKVVYNAMIDICSRTGRMEEALQLFEEIKSIGEKPDEYTYNALIKGYARAGNVQSAVQISNQMHSEGIVPRAITYSVLIDSLGKCKMLDEAFAFFEEMQVKGISPNGITFNVLLSACAACNDYTRALMIVEWMEQRGMDFDRYTFNALIQSAVNSKNYEEALRWYEKMIHSLVVPSNVTFRYLVEAAGGLSRFDLVQLGRWHMEQLNIKGNSYTYAALVASSIRCRQREAAQTFLNEYELSRKKDQRFHHILTEILQRLGGEYEEETKNILV</sequence>
<dbReference type="InterPro" id="IPR002885">
    <property type="entry name" value="PPR_rpt"/>
</dbReference>
<evidence type="ECO:0000313" key="3">
    <source>
        <dbReference type="EMBL" id="KAK4525051.1"/>
    </source>
</evidence>
<evidence type="ECO:0000256" key="2">
    <source>
        <dbReference type="PROSITE-ProRule" id="PRU00708"/>
    </source>
</evidence>
<dbReference type="SUPFAM" id="SSF81901">
    <property type="entry name" value="HCP-like"/>
    <property type="match status" value="1"/>
</dbReference>
<dbReference type="Proteomes" id="UP001300502">
    <property type="component" value="Unassembled WGS sequence"/>
</dbReference>
<reference evidence="3 4" key="1">
    <citation type="submission" date="2022-07" db="EMBL/GenBank/DDBJ databases">
        <title>Genome-wide signatures of adaptation to extreme environments.</title>
        <authorList>
            <person name="Cho C.H."/>
            <person name="Yoon H.S."/>
        </authorList>
    </citation>
    <scope>NUCLEOTIDE SEQUENCE [LARGE SCALE GENOMIC DNA]</scope>
    <source>
        <strain evidence="3 4">108.79 E11</strain>
    </source>
</reference>
<organism evidence="3 4">
    <name type="scientific">Galdieria yellowstonensis</name>
    <dbReference type="NCBI Taxonomy" id="3028027"/>
    <lineage>
        <taxon>Eukaryota</taxon>
        <taxon>Rhodophyta</taxon>
        <taxon>Bangiophyceae</taxon>
        <taxon>Galdieriales</taxon>
        <taxon>Galdieriaceae</taxon>
        <taxon>Galdieria</taxon>
    </lineage>
</organism>
<feature type="repeat" description="PPR" evidence="2">
    <location>
        <begin position="380"/>
        <end position="414"/>
    </location>
</feature>
<feature type="repeat" description="PPR" evidence="2">
    <location>
        <begin position="275"/>
        <end position="309"/>
    </location>
</feature>
<comment type="caution">
    <text evidence="3">The sequence shown here is derived from an EMBL/GenBank/DDBJ whole genome shotgun (WGS) entry which is preliminary data.</text>
</comment>
<accession>A0AAV9ID37</accession>
<evidence type="ECO:0000313" key="4">
    <source>
        <dbReference type="Proteomes" id="UP001300502"/>
    </source>
</evidence>
<keyword evidence="1" id="KW-0677">Repeat</keyword>
<dbReference type="Pfam" id="PF13041">
    <property type="entry name" value="PPR_2"/>
    <property type="match status" value="2"/>
</dbReference>
<dbReference type="PROSITE" id="PS51375">
    <property type="entry name" value="PPR"/>
    <property type="match status" value="5"/>
</dbReference>
<dbReference type="Gene3D" id="1.25.40.10">
    <property type="entry name" value="Tetratricopeptide repeat domain"/>
    <property type="match status" value="3"/>
</dbReference>
<dbReference type="PANTHER" id="PTHR47936:SF1">
    <property type="entry name" value="PENTATRICOPEPTIDE REPEAT-CONTAINING PROTEIN GUN1, CHLOROPLASTIC"/>
    <property type="match status" value="1"/>
</dbReference>
<dbReference type="GO" id="GO:0009507">
    <property type="term" value="C:chloroplast"/>
    <property type="evidence" value="ECO:0007669"/>
    <property type="project" value="TreeGrafter"/>
</dbReference>
<evidence type="ECO:0008006" key="5">
    <source>
        <dbReference type="Google" id="ProtNLM"/>
    </source>
</evidence>
<dbReference type="EMBL" id="JANCYU010000027">
    <property type="protein sequence ID" value="KAK4525051.1"/>
    <property type="molecule type" value="Genomic_DNA"/>
</dbReference>
<dbReference type="Pfam" id="PF13812">
    <property type="entry name" value="PPR_3"/>
    <property type="match status" value="1"/>
</dbReference>
<feature type="repeat" description="PPR" evidence="2">
    <location>
        <begin position="310"/>
        <end position="344"/>
    </location>
</feature>